<dbReference type="NCBIfam" id="TIGR01470">
    <property type="entry name" value="cysG_Nterm"/>
    <property type="match status" value="1"/>
</dbReference>
<keyword evidence="9" id="KW-1185">Reference proteome</keyword>
<dbReference type="SUPFAM" id="SSF75615">
    <property type="entry name" value="Siroheme synthase middle domains-like"/>
    <property type="match status" value="1"/>
</dbReference>
<dbReference type="InterPro" id="IPR006367">
    <property type="entry name" value="Sirohaem_synthase_N"/>
</dbReference>
<dbReference type="PANTHER" id="PTHR35330:SF1">
    <property type="entry name" value="SIROHEME BIOSYNTHESIS PROTEIN MET8"/>
    <property type="match status" value="1"/>
</dbReference>
<evidence type="ECO:0000313" key="8">
    <source>
        <dbReference type="EMBL" id="WXB12720.1"/>
    </source>
</evidence>
<evidence type="ECO:0000256" key="4">
    <source>
        <dbReference type="ARBA" id="ARBA00023027"/>
    </source>
</evidence>
<dbReference type="EMBL" id="CP089984">
    <property type="protein sequence ID" value="WXB12720.1"/>
    <property type="molecule type" value="Genomic_DNA"/>
</dbReference>
<dbReference type="PANTHER" id="PTHR35330">
    <property type="entry name" value="SIROHEME BIOSYNTHESIS PROTEIN MET8"/>
    <property type="match status" value="1"/>
</dbReference>
<evidence type="ECO:0000256" key="1">
    <source>
        <dbReference type="ARBA" id="ARBA00005010"/>
    </source>
</evidence>
<dbReference type="InterPro" id="IPR028281">
    <property type="entry name" value="Sirohaem_synthase_central"/>
</dbReference>
<proteinExistence type="predicted"/>
<reference evidence="8 9" key="1">
    <citation type="submission" date="2021-12" db="EMBL/GenBank/DDBJ databases">
        <title>Discovery of the Pendulisporaceae a myxobacterial family with distinct sporulation behavior and unique specialized metabolism.</title>
        <authorList>
            <person name="Garcia R."/>
            <person name="Popoff A."/>
            <person name="Bader C.D."/>
            <person name="Loehr J."/>
            <person name="Walesch S."/>
            <person name="Walt C."/>
            <person name="Boldt J."/>
            <person name="Bunk B."/>
            <person name="Haeckl F.J.F.P.J."/>
            <person name="Gunesch A.P."/>
            <person name="Birkelbach J."/>
            <person name="Nuebel U."/>
            <person name="Pietschmann T."/>
            <person name="Bach T."/>
            <person name="Mueller R."/>
        </authorList>
    </citation>
    <scope>NUCLEOTIDE SEQUENCE [LARGE SCALE GENOMIC DNA]</scope>
    <source>
        <strain evidence="8 9">MSr11954</strain>
    </source>
</reference>
<dbReference type="EC" id="1.3.1.76" evidence="2"/>
<dbReference type="SUPFAM" id="SSF51735">
    <property type="entry name" value="NAD(P)-binding Rossmann-fold domains"/>
    <property type="match status" value="1"/>
</dbReference>
<keyword evidence="5" id="KW-0627">Porphyrin biosynthesis</keyword>
<protein>
    <recommendedName>
        <fullName evidence="2">precorrin-2 dehydrogenase</fullName>
        <ecNumber evidence="2">1.3.1.76</ecNumber>
    </recommendedName>
</protein>
<dbReference type="InterPro" id="IPR036291">
    <property type="entry name" value="NAD(P)-bd_dom_sf"/>
</dbReference>
<dbReference type="InterPro" id="IPR028161">
    <property type="entry name" value="Met8-like"/>
</dbReference>
<feature type="domain" description="Siroheme synthase central" evidence="7">
    <location>
        <begin position="127"/>
        <end position="148"/>
    </location>
</feature>
<dbReference type="RefSeq" id="WP_394822341.1">
    <property type="nucleotide sequence ID" value="NZ_CP089984.1"/>
</dbReference>
<accession>A0ABZ2LU98</accession>
<comment type="pathway">
    <text evidence="1">Porphyrin-containing compound metabolism; siroheme biosynthesis; sirohydrochlorin from precorrin-2: step 1/1.</text>
</comment>
<evidence type="ECO:0000256" key="5">
    <source>
        <dbReference type="ARBA" id="ARBA00023244"/>
    </source>
</evidence>
<dbReference type="Gene3D" id="3.40.50.720">
    <property type="entry name" value="NAD(P)-binding Rossmann-like Domain"/>
    <property type="match status" value="1"/>
</dbReference>
<dbReference type="Pfam" id="PF13241">
    <property type="entry name" value="NAD_binding_7"/>
    <property type="match status" value="1"/>
</dbReference>
<gene>
    <name evidence="8" type="ORF">LZC94_33325</name>
</gene>
<evidence type="ECO:0000256" key="6">
    <source>
        <dbReference type="ARBA" id="ARBA00047561"/>
    </source>
</evidence>
<name>A0ABZ2LU98_9BACT</name>
<evidence type="ECO:0000256" key="2">
    <source>
        <dbReference type="ARBA" id="ARBA00012400"/>
    </source>
</evidence>
<evidence type="ECO:0000259" key="7">
    <source>
        <dbReference type="Pfam" id="PF14824"/>
    </source>
</evidence>
<comment type="catalytic activity">
    <reaction evidence="6">
        <text>precorrin-2 + NAD(+) = sirohydrochlorin + NADH + 2 H(+)</text>
        <dbReference type="Rhea" id="RHEA:15613"/>
        <dbReference type="ChEBI" id="CHEBI:15378"/>
        <dbReference type="ChEBI" id="CHEBI:57540"/>
        <dbReference type="ChEBI" id="CHEBI:57945"/>
        <dbReference type="ChEBI" id="CHEBI:58351"/>
        <dbReference type="ChEBI" id="CHEBI:58827"/>
        <dbReference type="EC" id="1.3.1.76"/>
    </reaction>
</comment>
<sequence length="197" mass="21735">MAERPLYPLFLHLEGRDVLVVGAGSVAEKKVEDLLTARARVRVVAPRATDRIRALAGAGTLEWSARAFTASDVLGSWLVVSATGSRAVAKRVFEEAEQRHVFVLAVDDPKRGSAISSSVVRRDPFVVAISSSGNAPALTRLLRELIEQILPEEHWIRAARDLRSLWRKEQVPMGSRFSELVRAFKDRATKKAPSGEK</sequence>
<dbReference type="Proteomes" id="UP001370348">
    <property type="component" value="Chromosome"/>
</dbReference>
<keyword evidence="3" id="KW-0560">Oxidoreductase</keyword>
<evidence type="ECO:0000256" key="3">
    <source>
        <dbReference type="ARBA" id="ARBA00023002"/>
    </source>
</evidence>
<dbReference type="Pfam" id="PF14824">
    <property type="entry name" value="Sirohm_synth_M"/>
    <property type="match status" value="1"/>
</dbReference>
<keyword evidence="4" id="KW-0520">NAD</keyword>
<dbReference type="Gene3D" id="3.30.160.110">
    <property type="entry name" value="Siroheme synthase, domain 2"/>
    <property type="match status" value="1"/>
</dbReference>
<evidence type="ECO:0000313" key="9">
    <source>
        <dbReference type="Proteomes" id="UP001370348"/>
    </source>
</evidence>
<organism evidence="8 9">
    <name type="scientific">Pendulispora albinea</name>
    <dbReference type="NCBI Taxonomy" id="2741071"/>
    <lineage>
        <taxon>Bacteria</taxon>
        <taxon>Pseudomonadati</taxon>
        <taxon>Myxococcota</taxon>
        <taxon>Myxococcia</taxon>
        <taxon>Myxococcales</taxon>
        <taxon>Sorangiineae</taxon>
        <taxon>Pendulisporaceae</taxon>
        <taxon>Pendulispora</taxon>
    </lineage>
</organism>